<dbReference type="AlphaFoldDB" id="A0A330M3L4"/>
<evidence type="ECO:0000313" key="1">
    <source>
        <dbReference type="EMBL" id="SQH76672.1"/>
    </source>
</evidence>
<dbReference type="KEGG" id="sbk:SHEWBE_2709"/>
<organism evidence="1 2">
    <name type="scientific">Shewanella benthica</name>
    <dbReference type="NCBI Taxonomy" id="43661"/>
    <lineage>
        <taxon>Bacteria</taxon>
        <taxon>Pseudomonadati</taxon>
        <taxon>Pseudomonadota</taxon>
        <taxon>Gammaproteobacteria</taxon>
        <taxon>Alteromonadales</taxon>
        <taxon>Shewanellaceae</taxon>
        <taxon>Shewanella</taxon>
    </lineage>
</organism>
<name>A0A330M3L4_9GAMM</name>
<sequence>MSKKNKTQRNLTHYVLIAHFCLAYPHIFTETDGFAGEHYDSNVKPEAFYRCYLTG</sequence>
<protein>
    <submittedName>
        <fullName evidence="1">Uncharacterized protein</fullName>
    </submittedName>
</protein>
<evidence type="ECO:0000313" key="2">
    <source>
        <dbReference type="Proteomes" id="UP000250123"/>
    </source>
</evidence>
<accession>A0A330M3L4</accession>
<dbReference type="Proteomes" id="UP000250123">
    <property type="component" value="Chromosome SHEWBE"/>
</dbReference>
<reference evidence="2" key="1">
    <citation type="submission" date="2018-06" db="EMBL/GenBank/DDBJ databases">
        <authorList>
            <person name="Cea G.-C."/>
            <person name="William W."/>
        </authorList>
    </citation>
    <scope>NUCLEOTIDE SEQUENCE [LARGE SCALE GENOMIC DNA]</scope>
    <source>
        <strain evidence="2">DB21MT-2</strain>
    </source>
</reference>
<gene>
    <name evidence="1" type="ORF">SHEWBE_2709</name>
</gene>
<dbReference type="EMBL" id="LS483452">
    <property type="protein sequence ID" value="SQH76672.1"/>
    <property type="molecule type" value="Genomic_DNA"/>
</dbReference>
<proteinExistence type="predicted"/>